<keyword evidence="2 9" id="KW-0645">Protease</keyword>
<dbReference type="Pfam" id="PF00089">
    <property type="entry name" value="Trypsin"/>
    <property type="match status" value="2"/>
</dbReference>
<feature type="domain" description="CUB" evidence="11">
    <location>
        <begin position="865"/>
        <end position="975"/>
    </location>
</feature>
<proteinExistence type="predicted"/>
<evidence type="ECO:0000256" key="4">
    <source>
        <dbReference type="ARBA" id="ARBA00022737"/>
    </source>
</evidence>
<keyword evidence="10" id="KW-1133">Transmembrane helix</keyword>
<dbReference type="InterPro" id="IPR018114">
    <property type="entry name" value="TRYPSIN_HIS"/>
</dbReference>
<dbReference type="Pfam" id="PF00431">
    <property type="entry name" value="CUB"/>
    <property type="match status" value="6"/>
</dbReference>
<keyword evidence="10" id="KW-0472">Membrane</keyword>
<evidence type="ECO:0000256" key="2">
    <source>
        <dbReference type="ARBA" id="ARBA00022670"/>
    </source>
</evidence>
<keyword evidence="14" id="KW-1185">Reference proteome</keyword>
<evidence type="ECO:0000256" key="3">
    <source>
        <dbReference type="ARBA" id="ARBA00022729"/>
    </source>
</evidence>
<protein>
    <recommendedName>
        <fullName evidence="15">Ovochymase-2-like</fullName>
    </recommendedName>
</protein>
<feature type="transmembrane region" description="Helical" evidence="10">
    <location>
        <begin position="21"/>
        <end position="40"/>
    </location>
</feature>
<dbReference type="PROSITE" id="PS00134">
    <property type="entry name" value="TRYPSIN_HIS"/>
    <property type="match status" value="2"/>
</dbReference>
<evidence type="ECO:0000313" key="13">
    <source>
        <dbReference type="EMBL" id="KAL1023769.1"/>
    </source>
</evidence>
<evidence type="ECO:0000313" key="14">
    <source>
        <dbReference type="Proteomes" id="UP001557470"/>
    </source>
</evidence>
<feature type="domain" description="CUB" evidence="11">
    <location>
        <begin position="179"/>
        <end position="290"/>
    </location>
</feature>
<evidence type="ECO:0000256" key="6">
    <source>
        <dbReference type="ARBA" id="ARBA00022825"/>
    </source>
</evidence>
<dbReference type="CDD" id="cd00041">
    <property type="entry name" value="CUB"/>
    <property type="match status" value="6"/>
</dbReference>
<dbReference type="PRINTS" id="PR00722">
    <property type="entry name" value="CHYMOTRYPSIN"/>
</dbReference>
<dbReference type="PROSITE" id="PS01180">
    <property type="entry name" value="CUB"/>
    <property type="match status" value="6"/>
</dbReference>
<dbReference type="GO" id="GO:0006508">
    <property type="term" value="P:proteolysis"/>
    <property type="evidence" value="ECO:0007669"/>
    <property type="project" value="UniProtKB-KW"/>
</dbReference>
<dbReference type="PANTHER" id="PTHR24255:SF31">
    <property type="entry name" value="CUBILIN-LIKE PROTEIN"/>
    <property type="match status" value="1"/>
</dbReference>
<dbReference type="InterPro" id="IPR001254">
    <property type="entry name" value="Trypsin_dom"/>
</dbReference>
<evidence type="ECO:0000256" key="5">
    <source>
        <dbReference type="ARBA" id="ARBA00022801"/>
    </source>
</evidence>
<feature type="domain" description="CUB" evidence="11">
    <location>
        <begin position="444"/>
        <end position="561"/>
    </location>
</feature>
<dbReference type="SMART" id="SM00042">
    <property type="entry name" value="CUB"/>
    <property type="match status" value="6"/>
</dbReference>
<sequence>MEGSLKKSPRSGGMSTLEKSLIMLFLALTGACIGLVVIYFTDKNSSPTGEGQEVTSGCGGPQALKGPTGEFTSMNYPGNYANGWGCSWHITVDPGMVIHLWFEEFSLEAKDLCTADYVTIQDNLGVIGRWCGTSKPRPIVSLGNSMLVFFDTNDRNTDKGFKAKYQAVTPDSTPEIVGAGGFLQGDRGNLVTPGFPAQNYWNNALYQWRITVPDGEKIRLTFITFDLVPEACRDFVDVYDGHKTGAAILGRFCGRKNLGSILSSGNTMVVRFKTDATGTSTGFNATYIKTTLISTTVKPTLKPTVRPPSVFPSTPVVTDSGCGDIGTVFGRKGEIHSLGYPEPFPGNLHCSWNITAPEGFLVKLHVVDLSVPGEAGQCADDRLVVSDSLQALGTHCGFLLPPVVVSANNTMTVSFLSDSRLSDRGFSAKWEAVHPEDIAEIQGCGGVYHDDTGVIKSQNWPMNYEAASECMWKVEVPKGKTITLTFTHFDLETKDIFTSKCLDNLVVYDIQNDAAESIKHGPWCGSNLPATIKTKGNKLVVRFHSDFFMEAKGFRAYWITDAVLTPPTEPPVQANPWDGITVEWPSSCGRPAVPPVLHARIVNGEPARPHSWPWQVSMQVWPSSQEKPTFFHTCGGTLIHKNWVMTAAHCFIRYANELQRWKMCLGKHNLTFIEDTEQCFGVKAIYRHEGFKYPTVPTVEFDIALVRLDGDVTPSDQILYACLPSPEKDLEAGKKCYASGWGDETGDSMNAKVAEALNQVTLPVIPFNTCKRMDYWWFQVKTSMICMGYTSPDDLKSVCQGDSGGPLVCQDSPNAPWEVHGITSFGPIGCVMDKKPSVFTRASAYIAWMENVIRRDMYHQHASGCDGPKDIIGTSGELSSMRYPGSNSNGAHCQWHIKVPDGKLVYLRFHNFSLEEAQLCLNDKVTINDSLDSLGTYCSHTPPQDLVSIRDRLSIYFTSNNKVVDTGFKASWKAVDPIQAPCGGHFSSEQGALSSPNWPDVYLDQAVCTWLISVPSAKNIHIVFTHFEVQPRNQLGQCVDHVEIYGGDGLSSQGRYCGFAPPPMVTVTGNTAVVRFLSNAAKVQKGFHAYWTTDPNVFPTLPPPPANPWDNITISWPERCGRPAVAHSNATLKVANGVEAVPHSWPWQVSMQASPFSPVPYMHSCGGSLIHSEWVLTAAHCFMAPLGNTTFWRMCLGKHHMNSSKDTPSHETCYKVDGIIRHKGFVYEQDKADITNDIALVHLSAPVNMTSEISPVCLPVPGAIMPAGKHCYVTGWGDEKGNLFPVVSEKLKQAALPIVPFTTCSQPAYWWDTLRPSMICGGYESPDELKSACQGDSGGPFVCQTSTSDPWEVHGIVSFGPFGCIKDKKPSVFTRVSSFNDWIHDNMKRFIYEKSRS</sequence>
<keyword evidence="6 9" id="KW-0720">Serine protease</keyword>
<evidence type="ECO:0000256" key="1">
    <source>
        <dbReference type="ARBA" id="ARBA00022659"/>
    </source>
</evidence>
<keyword evidence="7" id="KW-1015">Disulfide bond</keyword>
<dbReference type="InterPro" id="IPR035914">
    <property type="entry name" value="Sperma_CUB_dom_sf"/>
</dbReference>
<organism evidence="13 14">
    <name type="scientific">Umbra pygmaea</name>
    <name type="common">Eastern mudminnow</name>
    <dbReference type="NCBI Taxonomy" id="75934"/>
    <lineage>
        <taxon>Eukaryota</taxon>
        <taxon>Metazoa</taxon>
        <taxon>Chordata</taxon>
        <taxon>Craniata</taxon>
        <taxon>Vertebrata</taxon>
        <taxon>Euteleostomi</taxon>
        <taxon>Actinopterygii</taxon>
        <taxon>Neopterygii</taxon>
        <taxon>Teleostei</taxon>
        <taxon>Protacanthopterygii</taxon>
        <taxon>Esociformes</taxon>
        <taxon>Umbridae</taxon>
        <taxon>Umbra</taxon>
    </lineage>
</organism>
<accession>A0ABD0XQZ8</accession>
<dbReference type="InterPro" id="IPR033116">
    <property type="entry name" value="TRYPSIN_SER"/>
</dbReference>
<reference evidence="13 14" key="1">
    <citation type="submission" date="2024-06" db="EMBL/GenBank/DDBJ databases">
        <authorList>
            <person name="Pan Q."/>
            <person name="Wen M."/>
            <person name="Jouanno E."/>
            <person name="Zahm M."/>
            <person name="Klopp C."/>
            <person name="Cabau C."/>
            <person name="Louis A."/>
            <person name="Berthelot C."/>
            <person name="Parey E."/>
            <person name="Roest Crollius H."/>
            <person name="Montfort J."/>
            <person name="Robinson-Rechavi M."/>
            <person name="Bouchez O."/>
            <person name="Lampietro C."/>
            <person name="Lopez Roques C."/>
            <person name="Donnadieu C."/>
            <person name="Postlethwait J."/>
            <person name="Bobe J."/>
            <person name="Verreycken H."/>
            <person name="Guiguen Y."/>
        </authorList>
    </citation>
    <scope>NUCLEOTIDE SEQUENCE [LARGE SCALE GENOMIC DNA]</scope>
    <source>
        <strain evidence="13">Up_M1</strain>
        <tissue evidence="13">Testis</tissue>
    </source>
</reference>
<dbReference type="InterPro" id="IPR000859">
    <property type="entry name" value="CUB_dom"/>
</dbReference>
<keyword evidence="5 9" id="KW-0378">Hydrolase</keyword>
<keyword evidence="4" id="KW-0677">Repeat</keyword>
<evidence type="ECO:0008006" key="15">
    <source>
        <dbReference type="Google" id="ProtNLM"/>
    </source>
</evidence>
<dbReference type="CDD" id="cd00190">
    <property type="entry name" value="Tryp_SPc"/>
    <property type="match status" value="2"/>
</dbReference>
<comment type="caution">
    <text evidence="13">The sequence shown here is derived from an EMBL/GenBank/DDBJ whole genome shotgun (WGS) entry which is preliminary data.</text>
</comment>
<dbReference type="Gene3D" id="2.40.10.10">
    <property type="entry name" value="Trypsin-like serine proteases"/>
    <property type="match status" value="3"/>
</dbReference>
<dbReference type="PROSITE" id="PS51257">
    <property type="entry name" value="PROKAR_LIPOPROTEIN"/>
    <property type="match status" value="1"/>
</dbReference>
<dbReference type="GO" id="GO:0008236">
    <property type="term" value="F:serine-type peptidase activity"/>
    <property type="evidence" value="ECO:0007669"/>
    <property type="project" value="UniProtKB-KW"/>
</dbReference>
<name>A0ABD0XQZ8_UMBPY</name>
<dbReference type="SUPFAM" id="SSF49854">
    <property type="entry name" value="Spermadhesin, CUB domain"/>
    <property type="match status" value="6"/>
</dbReference>
<evidence type="ECO:0000259" key="11">
    <source>
        <dbReference type="PROSITE" id="PS01180"/>
    </source>
</evidence>
<evidence type="ECO:0000259" key="12">
    <source>
        <dbReference type="PROSITE" id="PS50240"/>
    </source>
</evidence>
<dbReference type="FunFam" id="2.60.120.290:FF:000005">
    <property type="entry name" value="Procollagen C-endopeptidase enhancer 1"/>
    <property type="match status" value="2"/>
</dbReference>
<dbReference type="Proteomes" id="UP001557470">
    <property type="component" value="Unassembled WGS sequence"/>
</dbReference>
<dbReference type="GO" id="GO:0009566">
    <property type="term" value="P:fertilization"/>
    <property type="evidence" value="ECO:0007669"/>
    <property type="project" value="UniProtKB-ARBA"/>
</dbReference>
<dbReference type="FunFam" id="2.40.10.10:FF:000165">
    <property type="entry name" value="Trypsin-like serine protease"/>
    <property type="match status" value="1"/>
</dbReference>
<dbReference type="InterPro" id="IPR043504">
    <property type="entry name" value="Peptidase_S1_PA_chymotrypsin"/>
</dbReference>
<evidence type="ECO:0000256" key="7">
    <source>
        <dbReference type="ARBA" id="ARBA00023157"/>
    </source>
</evidence>
<comment type="caution">
    <text evidence="8">Lacks conserved residue(s) required for the propagation of feature annotation.</text>
</comment>
<dbReference type="EMBL" id="JAGEUA010000001">
    <property type="protein sequence ID" value="KAL1023769.1"/>
    <property type="molecule type" value="Genomic_DNA"/>
</dbReference>
<evidence type="ECO:0000256" key="9">
    <source>
        <dbReference type="RuleBase" id="RU363034"/>
    </source>
</evidence>
<evidence type="ECO:0000256" key="8">
    <source>
        <dbReference type="PROSITE-ProRule" id="PRU00059"/>
    </source>
</evidence>
<feature type="domain" description="CUB" evidence="11">
    <location>
        <begin position="58"/>
        <end position="168"/>
    </location>
</feature>
<dbReference type="SMART" id="SM00020">
    <property type="entry name" value="Tryp_SPc"/>
    <property type="match status" value="2"/>
</dbReference>
<dbReference type="Gene3D" id="2.60.120.290">
    <property type="entry name" value="Spermadhesin, CUB domain"/>
    <property type="match status" value="6"/>
</dbReference>
<dbReference type="FunFam" id="2.40.10.10:FF:000003">
    <property type="entry name" value="Transmembrane serine protease 3"/>
    <property type="match status" value="1"/>
</dbReference>
<keyword evidence="10" id="KW-0812">Transmembrane</keyword>
<evidence type="ECO:0000256" key="10">
    <source>
        <dbReference type="SAM" id="Phobius"/>
    </source>
</evidence>
<dbReference type="InterPro" id="IPR009003">
    <property type="entry name" value="Peptidase_S1_PA"/>
</dbReference>
<dbReference type="FunFam" id="2.60.120.290:FF:000013">
    <property type="entry name" value="Membrane frizzled-related protein"/>
    <property type="match status" value="3"/>
</dbReference>
<keyword evidence="1" id="KW-0768">Sushi</keyword>
<feature type="domain" description="CUB" evidence="11">
    <location>
        <begin position="982"/>
        <end position="1094"/>
    </location>
</feature>
<dbReference type="PROSITE" id="PS00135">
    <property type="entry name" value="TRYPSIN_SER"/>
    <property type="match status" value="2"/>
</dbReference>
<dbReference type="PANTHER" id="PTHR24255">
    <property type="entry name" value="COMPLEMENT COMPONENT 1, S SUBCOMPONENT-RELATED"/>
    <property type="match status" value="1"/>
</dbReference>
<keyword evidence="3" id="KW-0732">Signal</keyword>
<feature type="domain" description="CUB" evidence="11">
    <location>
        <begin position="322"/>
        <end position="433"/>
    </location>
</feature>
<dbReference type="SUPFAM" id="SSF50494">
    <property type="entry name" value="Trypsin-like serine proteases"/>
    <property type="match status" value="2"/>
</dbReference>
<feature type="domain" description="Peptidase S1" evidence="12">
    <location>
        <begin position="1134"/>
        <end position="1388"/>
    </location>
</feature>
<dbReference type="PROSITE" id="PS50240">
    <property type="entry name" value="TRYPSIN_DOM"/>
    <property type="match status" value="2"/>
</dbReference>
<dbReference type="InterPro" id="IPR001314">
    <property type="entry name" value="Peptidase_S1A"/>
</dbReference>
<gene>
    <name evidence="13" type="ORF">UPYG_G00045870</name>
</gene>
<feature type="domain" description="Peptidase S1" evidence="12">
    <location>
        <begin position="601"/>
        <end position="854"/>
    </location>
</feature>